<reference evidence="4 5" key="1">
    <citation type="journal article" date="2008" name="PLoS Genet.">
        <title>Genomic islands in the pathogenic filamentous fungus Aspergillus fumigatus.</title>
        <authorList>
            <person name="Fedorova N.D."/>
            <person name="Khaldi N."/>
            <person name="Joardar V.S."/>
            <person name="Maiti R."/>
            <person name="Amedeo P."/>
            <person name="Anderson M.J."/>
            <person name="Crabtree J."/>
            <person name="Silva J.C."/>
            <person name="Badger J.H."/>
            <person name="Albarraq A."/>
            <person name="Angiuoli S."/>
            <person name="Bussey H."/>
            <person name="Bowyer P."/>
            <person name="Cotty P.J."/>
            <person name="Dyer P.S."/>
            <person name="Egan A."/>
            <person name="Galens K."/>
            <person name="Fraser-Liggett C.M."/>
            <person name="Haas B.J."/>
            <person name="Inman J.M."/>
            <person name="Kent R."/>
            <person name="Lemieux S."/>
            <person name="Malavazi I."/>
            <person name="Orvis J."/>
            <person name="Roemer T."/>
            <person name="Ronning C.M."/>
            <person name="Sundaram J.P."/>
            <person name="Sutton G."/>
            <person name="Turner G."/>
            <person name="Venter J.C."/>
            <person name="White O.R."/>
            <person name="Whitty B.R."/>
            <person name="Youngman P."/>
            <person name="Wolfe K.H."/>
            <person name="Goldman G.H."/>
            <person name="Wortman J.R."/>
            <person name="Jiang B."/>
            <person name="Denning D.W."/>
            <person name="Nierman W.C."/>
        </authorList>
    </citation>
    <scope>NUCLEOTIDE SEQUENCE [LARGE SCALE GENOMIC DNA]</scope>
    <source>
        <strain evidence="5">ATCC 1007 / CBS 513.65 / DSM 816 / NCTC 3887 / NRRL 1</strain>
    </source>
</reference>
<keyword evidence="1" id="KW-0863">Zinc-finger</keyword>
<dbReference type="VEuPathDB" id="FungiDB:ACLA_062120"/>
<dbReference type="Proteomes" id="UP000006701">
    <property type="component" value="Unassembled WGS sequence"/>
</dbReference>
<dbReference type="Pfam" id="PF25540">
    <property type="entry name" value="DUF7923"/>
    <property type="match status" value="1"/>
</dbReference>
<keyword evidence="5" id="KW-1185">Reference proteome</keyword>
<dbReference type="HOGENOM" id="CLU_031811_0_0_1"/>
<dbReference type="PANTHER" id="PTHR37543">
    <property type="entry name" value="CCCH ZINC FINGER DNA BINDING PROTEIN (AFU_ORTHOLOGUE AFUA_5G12760)"/>
    <property type="match status" value="1"/>
</dbReference>
<feature type="domain" description="C3H1-type" evidence="3">
    <location>
        <begin position="333"/>
        <end position="361"/>
    </location>
</feature>
<dbReference type="InterPro" id="IPR057654">
    <property type="entry name" value="Znf-CCCH_tandem"/>
</dbReference>
<dbReference type="OrthoDB" id="2270193at2759"/>
<dbReference type="EMBL" id="DS027050">
    <property type="protein sequence ID" value="EAW12249.1"/>
    <property type="molecule type" value="Genomic_DNA"/>
</dbReference>
<dbReference type="PANTHER" id="PTHR37543:SF1">
    <property type="entry name" value="CCCH ZINC FINGER DNA BINDING PROTEIN (AFU_ORTHOLOGUE AFUA_5G12760)"/>
    <property type="match status" value="1"/>
</dbReference>
<dbReference type="GO" id="GO:0008270">
    <property type="term" value="F:zinc ion binding"/>
    <property type="evidence" value="ECO:0007669"/>
    <property type="project" value="UniProtKB-KW"/>
</dbReference>
<dbReference type="eggNOG" id="ENOG502SM7V">
    <property type="taxonomic scope" value="Eukaryota"/>
</dbReference>
<dbReference type="Pfam" id="PF25542">
    <property type="entry name" value="zf-CCCH_12"/>
    <property type="match status" value="1"/>
</dbReference>
<dbReference type="GeneID" id="4705961"/>
<dbReference type="InterPro" id="IPR057683">
    <property type="entry name" value="DUF7923"/>
</dbReference>
<dbReference type="RefSeq" id="XP_001273675.1">
    <property type="nucleotide sequence ID" value="XM_001273674.1"/>
</dbReference>
<feature type="zinc finger region" description="C3H1-type" evidence="1">
    <location>
        <begin position="333"/>
        <end position="361"/>
    </location>
</feature>
<dbReference type="InterPro" id="IPR000571">
    <property type="entry name" value="Znf_CCCH"/>
</dbReference>
<evidence type="ECO:0000259" key="3">
    <source>
        <dbReference type="PROSITE" id="PS50103"/>
    </source>
</evidence>
<evidence type="ECO:0000313" key="5">
    <source>
        <dbReference type="Proteomes" id="UP000006701"/>
    </source>
</evidence>
<organism evidence="4 5">
    <name type="scientific">Aspergillus clavatus (strain ATCC 1007 / CBS 513.65 / DSM 816 / NCTC 3887 / NRRL 1 / QM 1276 / 107)</name>
    <dbReference type="NCBI Taxonomy" id="344612"/>
    <lineage>
        <taxon>Eukaryota</taxon>
        <taxon>Fungi</taxon>
        <taxon>Dikarya</taxon>
        <taxon>Ascomycota</taxon>
        <taxon>Pezizomycotina</taxon>
        <taxon>Eurotiomycetes</taxon>
        <taxon>Eurotiomycetidae</taxon>
        <taxon>Eurotiales</taxon>
        <taxon>Aspergillaceae</taxon>
        <taxon>Aspergillus</taxon>
        <taxon>Aspergillus subgen. Fumigati</taxon>
    </lineage>
</organism>
<feature type="region of interest" description="Disordered" evidence="2">
    <location>
        <begin position="282"/>
        <end position="302"/>
    </location>
</feature>
<keyword evidence="1" id="KW-0479">Metal-binding</keyword>
<name>A1CCJ2_ASPCL</name>
<keyword evidence="1" id="KW-0862">Zinc</keyword>
<evidence type="ECO:0000313" key="4">
    <source>
        <dbReference type="EMBL" id="EAW12249.1"/>
    </source>
</evidence>
<proteinExistence type="predicted"/>
<sequence length="426" mass="47297">MDFLDSIQNRFENSKSSDNEKNGIIEDLIARLQSVENELESHKSKAMDHITMVRDHYLEKISEKEAELTGHQHEILSFVSLLIDADCMNFDDKLVKKGYEGGHEAVRLLKTSTLQYMRMEKPKIPSRVDVRIRVYANVAGLSKAYREAAIISNPADFMSFVQGFNMEDGLCDFVDAGTGKECADTKLKAVFEQDVTDVHCCHILFGGSGDNGYARLLSPHVDSPKITLLEGTPFERELRGIAEKLGSTVFQGIFRTSKLSPQTAPSSSTAPGRPVPDYAAAVRTGSERPETSNPTTSLANGGQSEVKLRILRNAQGQRIDPKLSVPQQVVNQIKGRKLCNEYHILGTCDYGDFCSHSHGPRKTGLELLALKQLARTRACWSGSFCENEYCIYGHCCPWPECKGQSCKFDSSLHGIDQKIVEVVVVK</sequence>
<feature type="compositionally biased region" description="Polar residues" evidence="2">
    <location>
        <begin position="291"/>
        <end position="302"/>
    </location>
</feature>
<evidence type="ECO:0000256" key="1">
    <source>
        <dbReference type="PROSITE-ProRule" id="PRU00723"/>
    </source>
</evidence>
<evidence type="ECO:0000256" key="2">
    <source>
        <dbReference type="SAM" id="MobiDB-lite"/>
    </source>
</evidence>
<dbReference type="STRING" id="344612.A1CCJ2"/>
<dbReference type="OMA" id="FIRGFNM"/>
<gene>
    <name evidence="4" type="ORF">ACLA_062120</name>
</gene>
<accession>A1CCJ2</accession>
<protein>
    <submittedName>
        <fullName evidence="4">CCCH zinc finger DNA binding protein</fullName>
    </submittedName>
</protein>
<dbReference type="KEGG" id="act:ACLA_062120"/>
<dbReference type="Pfam" id="PF25543">
    <property type="entry name" value="zf-CCCH_tandem"/>
    <property type="match status" value="1"/>
</dbReference>
<dbReference type="AlphaFoldDB" id="A1CCJ2"/>
<dbReference type="PROSITE" id="PS50103">
    <property type="entry name" value="ZF_C3H1"/>
    <property type="match status" value="1"/>
</dbReference>